<evidence type="ECO:0000313" key="5">
    <source>
        <dbReference type="EMBL" id="RKL33461.1"/>
    </source>
</evidence>
<evidence type="ECO:0000259" key="4">
    <source>
        <dbReference type="Pfam" id="PF01593"/>
    </source>
</evidence>
<dbReference type="Gene3D" id="3.50.50.60">
    <property type="entry name" value="FAD/NAD(P)-binding domain"/>
    <property type="match status" value="1"/>
</dbReference>
<dbReference type="EMBL" id="MRDB01000040">
    <property type="protein sequence ID" value="RKL33461.1"/>
    <property type="molecule type" value="Genomic_DNA"/>
</dbReference>
<comment type="caution">
    <text evidence="5">The sequence shown here is derived from an EMBL/GenBank/DDBJ whole genome shotgun (WGS) entry which is preliminary data.</text>
</comment>
<dbReference type="AlphaFoldDB" id="A0A420SW04"/>
<evidence type="ECO:0000256" key="1">
    <source>
        <dbReference type="ARBA" id="ARBA00005995"/>
    </source>
</evidence>
<dbReference type="InterPro" id="IPR002937">
    <property type="entry name" value="Amino_oxidase"/>
</dbReference>
<dbReference type="GO" id="GO:0097621">
    <property type="term" value="F:monoamine oxidase activity"/>
    <property type="evidence" value="ECO:0007669"/>
    <property type="project" value="UniProtKB-EC"/>
</dbReference>
<gene>
    <name evidence="5" type="ORF">BFJ72_g9977</name>
</gene>
<dbReference type="SUPFAM" id="SSF51905">
    <property type="entry name" value="FAD/NAD(P)-binding domain"/>
    <property type="match status" value="1"/>
</dbReference>
<dbReference type="EC" id="1.4.3.4" evidence="2"/>
<dbReference type="Pfam" id="PF01593">
    <property type="entry name" value="Amino_oxidase"/>
    <property type="match status" value="1"/>
</dbReference>
<proteinExistence type="inferred from homology"/>
<organism evidence="5 6">
    <name type="scientific">Gibberella intermedia</name>
    <name type="common">Bulb rot disease fungus</name>
    <name type="synonym">Fusarium proliferatum</name>
    <dbReference type="NCBI Taxonomy" id="948311"/>
    <lineage>
        <taxon>Eukaryota</taxon>
        <taxon>Fungi</taxon>
        <taxon>Dikarya</taxon>
        <taxon>Ascomycota</taxon>
        <taxon>Pezizomycotina</taxon>
        <taxon>Sordariomycetes</taxon>
        <taxon>Hypocreomycetidae</taxon>
        <taxon>Hypocreales</taxon>
        <taxon>Nectriaceae</taxon>
        <taxon>Fusarium</taxon>
        <taxon>Fusarium fujikuroi species complex</taxon>
    </lineage>
</organism>
<dbReference type="PANTHER" id="PTHR43563:SF14">
    <property type="entry name" value="AMINE OXIDASE"/>
    <property type="match status" value="1"/>
</dbReference>
<evidence type="ECO:0000256" key="2">
    <source>
        <dbReference type="ARBA" id="ARBA00012804"/>
    </source>
</evidence>
<feature type="domain" description="Amine oxidase" evidence="4">
    <location>
        <begin position="17"/>
        <end position="81"/>
    </location>
</feature>
<dbReference type="PANTHER" id="PTHR43563">
    <property type="entry name" value="AMINE OXIDASE"/>
    <property type="match status" value="1"/>
</dbReference>
<accession>A0A420SW04</accession>
<dbReference type="InterPro" id="IPR050703">
    <property type="entry name" value="Flavin_MAO"/>
</dbReference>
<reference evidence="5 6" key="1">
    <citation type="journal article" date="2018" name="Sci. Rep.">
        <title>Characterisation of pathogen-specific regions and novel effector candidates in Fusarium oxysporum f. sp. cepae.</title>
        <authorList>
            <person name="Armitage A.D."/>
            <person name="Taylor A."/>
            <person name="Sobczyk M.K."/>
            <person name="Baxter L."/>
            <person name="Greenfield B.P."/>
            <person name="Bates H.J."/>
            <person name="Wilson F."/>
            <person name="Jackson A.C."/>
            <person name="Ott S."/>
            <person name="Harrison R.J."/>
            <person name="Clarkson J.P."/>
        </authorList>
    </citation>
    <scope>NUCLEOTIDE SEQUENCE [LARGE SCALE GENOMIC DNA]</scope>
    <source>
        <strain evidence="5 6">Fp_A8</strain>
    </source>
</reference>
<evidence type="ECO:0000313" key="6">
    <source>
        <dbReference type="Proteomes" id="UP000283569"/>
    </source>
</evidence>
<sequence>MTQIAQVVIIGAGLSSLRAAREVHNAGLSYIVLEAMGRVGGKTSSVQASEDNGVVDIGVSWINDPSQSEIYKLAKEFGFDLNE</sequence>
<name>A0A420SW04_GIBIN</name>
<comment type="catalytic activity">
    <reaction evidence="3">
        <text>a secondary aliphatic amine + O2 + H2O = a primary amine + an aldehyde + H2O2</text>
        <dbReference type="Rhea" id="RHEA:26414"/>
        <dbReference type="ChEBI" id="CHEBI:15377"/>
        <dbReference type="ChEBI" id="CHEBI:15379"/>
        <dbReference type="ChEBI" id="CHEBI:16240"/>
        <dbReference type="ChEBI" id="CHEBI:17478"/>
        <dbReference type="ChEBI" id="CHEBI:58855"/>
        <dbReference type="ChEBI" id="CHEBI:65296"/>
        <dbReference type="EC" id="1.4.3.4"/>
    </reaction>
</comment>
<protein>
    <recommendedName>
        <fullName evidence="2">monoamine oxidase</fullName>
        <ecNumber evidence="2">1.4.3.4</ecNumber>
    </recommendedName>
</protein>
<comment type="similarity">
    <text evidence="1">Belongs to the flavin monoamine oxidase family.</text>
</comment>
<dbReference type="Proteomes" id="UP000283569">
    <property type="component" value="Unassembled WGS sequence"/>
</dbReference>
<evidence type="ECO:0000256" key="3">
    <source>
        <dbReference type="ARBA" id="ARBA00048448"/>
    </source>
</evidence>
<dbReference type="InterPro" id="IPR036188">
    <property type="entry name" value="FAD/NAD-bd_sf"/>
</dbReference>